<protein>
    <submittedName>
        <fullName evidence="1">Uncharacterized protein</fullName>
    </submittedName>
</protein>
<evidence type="ECO:0000313" key="1">
    <source>
        <dbReference type="EMBL" id="CAK6965293.1"/>
    </source>
</evidence>
<dbReference type="EMBL" id="CAWUFR010000081">
    <property type="protein sequence ID" value="CAK6965293.1"/>
    <property type="molecule type" value="Genomic_DNA"/>
</dbReference>
<keyword evidence="2" id="KW-1185">Reference proteome</keyword>
<evidence type="ECO:0000313" key="2">
    <source>
        <dbReference type="Proteomes" id="UP001314229"/>
    </source>
</evidence>
<sequence length="206" mass="23025">MIKYDLSSGCTGIAQPNGDVDKSHVCEKRHQVTICCPRSCNDRKLNEWEPRKGGSIGFRDRGDGSWRKPAVCLENKHGFLSMRRETNKRGKDRFSLASYITPPTPALANDVQKASEQLQNGLFCGLPFPRKWLFGVEVFLSSTMNYQQIQGGRPVAHPDLSFGFTLPIGCHQSSQAREGRKTQLLFQLQGISLHSGTPARMNSEFP</sequence>
<accession>A0AAV1P182</accession>
<comment type="caution">
    <text evidence="1">The sequence shown here is derived from an EMBL/GenBank/DDBJ whole genome shotgun (WGS) entry which is preliminary data.</text>
</comment>
<dbReference type="AlphaFoldDB" id="A0AAV1P182"/>
<proteinExistence type="predicted"/>
<organism evidence="1 2">
    <name type="scientific">Scomber scombrus</name>
    <name type="common">Atlantic mackerel</name>
    <name type="synonym">Scomber vernalis</name>
    <dbReference type="NCBI Taxonomy" id="13677"/>
    <lineage>
        <taxon>Eukaryota</taxon>
        <taxon>Metazoa</taxon>
        <taxon>Chordata</taxon>
        <taxon>Craniata</taxon>
        <taxon>Vertebrata</taxon>
        <taxon>Euteleostomi</taxon>
        <taxon>Actinopterygii</taxon>
        <taxon>Neopterygii</taxon>
        <taxon>Teleostei</taxon>
        <taxon>Neoteleostei</taxon>
        <taxon>Acanthomorphata</taxon>
        <taxon>Pelagiaria</taxon>
        <taxon>Scombriformes</taxon>
        <taxon>Scombridae</taxon>
        <taxon>Scomber</taxon>
    </lineage>
</organism>
<reference evidence="1 2" key="1">
    <citation type="submission" date="2024-01" db="EMBL/GenBank/DDBJ databases">
        <authorList>
            <person name="Alioto T."/>
            <person name="Alioto T."/>
            <person name="Gomez Garrido J."/>
        </authorList>
    </citation>
    <scope>NUCLEOTIDE SEQUENCE [LARGE SCALE GENOMIC DNA]</scope>
</reference>
<gene>
    <name evidence="1" type="ORF">FSCOSCO3_A037711</name>
</gene>
<dbReference type="Proteomes" id="UP001314229">
    <property type="component" value="Unassembled WGS sequence"/>
</dbReference>
<name>A0AAV1P182_SCOSC</name>